<dbReference type="RefSeq" id="WP_014073117.1">
    <property type="nucleotide sequence ID" value="NZ_AYYL01000008.1"/>
</dbReference>
<dbReference type="Gene3D" id="3.40.50.150">
    <property type="entry name" value="Vaccinia Virus protein VP39"/>
    <property type="match status" value="1"/>
</dbReference>
<name>A0A1I2R1Q8_9LACO</name>
<dbReference type="EMBL" id="FOPI01000013">
    <property type="protein sequence ID" value="SFG34715.1"/>
    <property type="molecule type" value="Genomic_DNA"/>
</dbReference>
<evidence type="ECO:0000313" key="4">
    <source>
        <dbReference type="EMBL" id="SFG34715.1"/>
    </source>
</evidence>
<sequence>MKENYYYSKNPDVKHEEKNFDFRLLGVDFKFVTDNGVFSKNTIDFGSRVLIEAAGSLELGDKILDVGCGYGPIGLSLAKKNPDAMVEMVDVNELALELAKKNAAKNTIKNVSIHESSIYENVEETNFSTIVTNPPIRAGKEVVHGILLSGIDHLKEGGMILAVLQKKQGAPSAMKKMEETYGNCETIAKEKGYYVLKSVKE</sequence>
<reference evidence="5" key="1">
    <citation type="submission" date="2016-10" db="EMBL/GenBank/DDBJ databases">
        <authorList>
            <person name="Varghese N."/>
            <person name="Submissions S."/>
        </authorList>
    </citation>
    <scope>NUCLEOTIDE SEQUENCE [LARGE SCALE GENOMIC DNA]</scope>
    <source>
        <strain evidence="5">DSM 20403</strain>
    </source>
</reference>
<gene>
    <name evidence="4" type="ORF">SAMN02910432_00996</name>
</gene>
<dbReference type="OrthoDB" id="9764961at2"/>
<dbReference type="SUPFAM" id="SSF53335">
    <property type="entry name" value="S-adenosyl-L-methionine-dependent methyltransferases"/>
    <property type="match status" value="1"/>
</dbReference>
<proteinExistence type="predicted"/>
<dbReference type="InterPro" id="IPR029063">
    <property type="entry name" value="SAM-dependent_MTases_sf"/>
</dbReference>
<keyword evidence="2 4" id="KW-0808">Transferase</keyword>
<feature type="domain" description="Methyltransferase small" evidence="3">
    <location>
        <begin position="29"/>
        <end position="197"/>
    </location>
</feature>
<accession>A0A1I2R1Q8</accession>
<dbReference type="GeneID" id="29803022"/>
<dbReference type="PANTHER" id="PTHR47816">
    <property type="entry name" value="RIBOSOMAL RNA SMALL SUBUNIT METHYLTRANSFERASE C"/>
    <property type="match status" value="1"/>
</dbReference>
<evidence type="ECO:0000256" key="1">
    <source>
        <dbReference type="ARBA" id="ARBA00022603"/>
    </source>
</evidence>
<protein>
    <submittedName>
        <fullName evidence="4">16S rRNA (Guanine1207-N2)-methyltransferase</fullName>
    </submittedName>
</protein>
<organism evidence="4 5">
    <name type="scientific">Ligilactobacillus ruminis DSM 20403 = NBRC 102161</name>
    <dbReference type="NCBI Taxonomy" id="1423798"/>
    <lineage>
        <taxon>Bacteria</taxon>
        <taxon>Bacillati</taxon>
        <taxon>Bacillota</taxon>
        <taxon>Bacilli</taxon>
        <taxon>Lactobacillales</taxon>
        <taxon>Lactobacillaceae</taxon>
        <taxon>Ligilactobacillus</taxon>
    </lineage>
</organism>
<dbReference type="InterPro" id="IPR007848">
    <property type="entry name" value="Small_mtfrase_dom"/>
</dbReference>
<evidence type="ECO:0000256" key="2">
    <source>
        <dbReference type="ARBA" id="ARBA00022679"/>
    </source>
</evidence>
<dbReference type="Pfam" id="PF05175">
    <property type="entry name" value="MTS"/>
    <property type="match status" value="1"/>
</dbReference>
<dbReference type="GO" id="GO:0008757">
    <property type="term" value="F:S-adenosylmethionine-dependent methyltransferase activity"/>
    <property type="evidence" value="ECO:0007669"/>
    <property type="project" value="InterPro"/>
</dbReference>
<dbReference type="PANTHER" id="PTHR47816:SF4">
    <property type="entry name" value="RIBOSOMAL RNA SMALL SUBUNIT METHYLTRANSFERASE C"/>
    <property type="match status" value="1"/>
</dbReference>
<dbReference type="InterPro" id="IPR046977">
    <property type="entry name" value="RsmC/RlmG"/>
</dbReference>
<dbReference type="CDD" id="cd02440">
    <property type="entry name" value="AdoMet_MTases"/>
    <property type="match status" value="1"/>
</dbReference>
<evidence type="ECO:0000259" key="3">
    <source>
        <dbReference type="Pfam" id="PF05175"/>
    </source>
</evidence>
<dbReference type="GO" id="GO:0032259">
    <property type="term" value="P:methylation"/>
    <property type="evidence" value="ECO:0007669"/>
    <property type="project" value="UniProtKB-KW"/>
</dbReference>
<dbReference type="Proteomes" id="UP000182635">
    <property type="component" value="Unassembled WGS sequence"/>
</dbReference>
<dbReference type="AlphaFoldDB" id="A0A1I2R1Q8"/>
<evidence type="ECO:0000313" key="5">
    <source>
        <dbReference type="Proteomes" id="UP000182635"/>
    </source>
</evidence>
<keyword evidence="1 4" id="KW-0489">Methyltransferase</keyword>